<proteinExistence type="predicted"/>
<dbReference type="AlphaFoldDB" id="A0A9W6TWL3"/>
<keyword evidence="3" id="KW-1185">Reference proteome</keyword>
<organism evidence="2 3">
    <name type="scientific">Phytophthora lilii</name>
    <dbReference type="NCBI Taxonomy" id="2077276"/>
    <lineage>
        <taxon>Eukaryota</taxon>
        <taxon>Sar</taxon>
        <taxon>Stramenopiles</taxon>
        <taxon>Oomycota</taxon>
        <taxon>Peronosporomycetes</taxon>
        <taxon>Peronosporales</taxon>
        <taxon>Peronosporaceae</taxon>
        <taxon>Phytophthora</taxon>
    </lineage>
</organism>
<reference evidence="2" key="1">
    <citation type="submission" date="2023-04" db="EMBL/GenBank/DDBJ databases">
        <title>Phytophthora lilii NBRC 32176.</title>
        <authorList>
            <person name="Ichikawa N."/>
            <person name="Sato H."/>
            <person name="Tonouchi N."/>
        </authorList>
    </citation>
    <scope>NUCLEOTIDE SEQUENCE</scope>
    <source>
        <strain evidence="2">NBRC 32176</strain>
    </source>
</reference>
<dbReference type="Proteomes" id="UP001165083">
    <property type="component" value="Unassembled WGS sequence"/>
</dbReference>
<keyword evidence="1" id="KW-0472">Membrane</keyword>
<protein>
    <submittedName>
        <fullName evidence="2">Unnamed protein product</fullName>
    </submittedName>
</protein>
<feature type="transmembrane region" description="Helical" evidence="1">
    <location>
        <begin position="20"/>
        <end position="40"/>
    </location>
</feature>
<sequence>MFHDPLLPYEYVTAANRMNRLYVGLIVMNCWSTALIHLVFYKSVMKRRFYAIVCDCVLDFVTSVGILTVLLFIYSEDFDFQTNQFPVYKWYEDVWLVHVLSEFQIVLATSWSDARHVRSDYDWEHG</sequence>
<comment type="caution">
    <text evidence="2">The sequence shown here is derived from an EMBL/GenBank/DDBJ whole genome shotgun (WGS) entry which is preliminary data.</text>
</comment>
<gene>
    <name evidence="2" type="ORF">Plil01_000825700</name>
</gene>
<evidence type="ECO:0000256" key="1">
    <source>
        <dbReference type="SAM" id="Phobius"/>
    </source>
</evidence>
<keyword evidence="1" id="KW-0812">Transmembrane</keyword>
<evidence type="ECO:0000313" key="2">
    <source>
        <dbReference type="EMBL" id="GMF21035.1"/>
    </source>
</evidence>
<keyword evidence="1" id="KW-1133">Transmembrane helix</keyword>
<feature type="transmembrane region" description="Helical" evidence="1">
    <location>
        <begin position="52"/>
        <end position="74"/>
    </location>
</feature>
<accession>A0A9W6TWL3</accession>
<dbReference type="OrthoDB" id="160860at2759"/>
<name>A0A9W6TWL3_9STRA</name>
<dbReference type="EMBL" id="BSXW01000393">
    <property type="protein sequence ID" value="GMF21035.1"/>
    <property type="molecule type" value="Genomic_DNA"/>
</dbReference>
<evidence type="ECO:0000313" key="3">
    <source>
        <dbReference type="Proteomes" id="UP001165083"/>
    </source>
</evidence>